<name>A0A934Q015_9BURK</name>
<feature type="transmembrane region" description="Helical" evidence="7">
    <location>
        <begin position="287"/>
        <end position="310"/>
    </location>
</feature>
<feature type="transmembrane region" description="Helical" evidence="7">
    <location>
        <begin position="325"/>
        <end position="350"/>
    </location>
</feature>
<comment type="subcellular location">
    <subcellularLocation>
        <location evidence="1">Cell membrane</location>
        <topology evidence="1">Multi-pass membrane protein</topology>
    </subcellularLocation>
</comment>
<protein>
    <submittedName>
        <fullName evidence="8">Lipopolysaccharide biosynthesis protein</fullName>
    </submittedName>
</protein>
<keyword evidence="6 7" id="KW-0472">Membrane</keyword>
<comment type="caution">
    <text evidence="8">The sequence shown here is derived from an EMBL/GenBank/DDBJ whole genome shotgun (WGS) entry which is preliminary data.</text>
</comment>
<dbReference type="InterPro" id="IPR050833">
    <property type="entry name" value="Poly_Biosynth_Transport"/>
</dbReference>
<feature type="transmembrane region" description="Helical" evidence="7">
    <location>
        <begin position="117"/>
        <end position="137"/>
    </location>
</feature>
<feature type="transmembrane region" description="Helical" evidence="7">
    <location>
        <begin position="46"/>
        <end position="70"/>
    </location>
</feature>
<evidence type="ECO:0000256" key="7">
    <source>
        <dbReference type="SAM" id="Phobius"/>
    </source>
</evidence>
<sequence>MSGPALRSLAERAFKWSAATTAGRFLLQLLAQITLARLLGPDNYGVYGIGMVVLTFAGFLSGNSFSYILMLQKQVDDQDVRFAFTWQVVMGLACAGAIAACAPFVAGFFGDARVAPMLLWMAATCLLMALAGPATCLLQRDLNFRALGLIQLAGYAAGYLGVGVPLALSGWGFQALGAACLVQAAVVLVGTFLVRRHPVRPLWRHHLASDTFDTGRTVFTTNLVNWLLTNVDRLVIGRVLNAHAVGLFSVAWNLASIPHTLLTTAMQPTFLAAGARMQDDPKRLGQAWLTILACLFVIVLPASVVMALLAGDLVHLLYGPAWQEAGWVMAVLFLCVPAFAALNLSTPVLWNTGRKHLEARRQLPLLLLAVPLWWFAAQDGIRAVALASALVVHLRAGVILATGMRAVGLRLHEVAGLAGRGIALATLCAGAVLLGREAVAWAHQPVATLFAGGCVALLAAVGIVALRPQVLGREAHAVLSRFVPGIRVQWATEAQP</sequence>
<gene>
    <name evidence="8" type="ORF">I8E28_06670</name>
</gene>
<keyword evidence="5 7" id="KW-1133">Transmembrane helix</keyword>
<evidence type="ECO:0000313" key="8">
    <source>
        <dbReference type="EMBL" id="MBK0392266.1"/>
    </source>
</evidence>
<dbReference type="Proteomes" id="UP000617041">
    <property type="component" value="Unassembled WGS sequence"/>
</dbReference>
<feature type="transmembrane region" description="Helical" evidence="7">
    <location>
        <begin position="362"/>
        <end position="377"/>
    </location>
</feature>
<evidence type="ECO:0000256" key="4">
    <source>
        <dbReference type="ARBA" id="ARBA00022692"/>
    </source>
</evidence>
<proteinExistence type="inferred from homology"/>
<dbReference type="Pfam" id="PF13440">
    <property type="entry name" value="Polysacc_synt_3"/>
    <property type="match status" value="1"/>
</dbReference>
<feature type="transmembrane region" description="Helical" evidence="7">
    <location>
        <begin position="174"/>
        <end position="194"/>
    </location>
</feature>
<evidence type="ECO:0000256" key="2">
    <source>
        <dbReference type="ARBA" id="ARBA00007430"/>
    </source>
</evidence>
<keyword evidence="4 7" id="KW-0812">Transmembrane</keyword>
<dbReference type="PANTHER" id="PTHR30250">
    <property type="entry name" value="PST FAMILY PREDICTED COLANIC ACID TRANSPORTER"/>
    <property type="match status" value="1"/>
</dbReference>
<dbReference type="EMBL" id="JAEDAO010000001">
    <property type="protein sequence ID" value="MBK0392266.1"/>
    <property type="molecule type" value="Genomic_DNA"/>
</dbReference>
<evidence type="ECO:0000256" key="1">
    <source>
        <dbReference type="ARBA" id="ARBA00004651"/>
    </source>
</evidence>
<organism evidence="8 9">
    <name type="scientific">Ramlibacter algicola</name>
    <dbReference type="NCBI Taxonomy" id="2795217"/>
    <lineage>
        <taxon>Bacteria</taxon>
        <taxon>Pseudomonadati</taxon>
        <taxon>Pseudomonadota</taxon>
        <taxon>Betaproteobacteria</taxon>
        <taxon>Burkholderiales</taxon>
        <taxon>Comamonadaceae</taxon>
        <taxon>Ramlibacter</taxon>
    </lineage>
</organism>
<accession>A0A934Q015</accession>
<dbReference type="AlphaFoldDB" id="A0A934Q015"/>
<dbReference type="CDD" id="cd13127">
    <property type="entry name" value="MATE_tuaB_like"/>
    <property type="match status" value="1"/>
</dbReference>
<dbReference type="PANTHER" id="PTHR30250:SF10">
    <property type="entry name" value="LIPOPOLYSACCHARIDE BIOSYNTHESIS PROTEIN WZXC"/>
    <property type="match status" value="1"/>
</dbReference>
<evidence type="ECO:0000256" key="6">
    <source>
        <dbReference type="ARBA" id="ARBA00023136"/>
    </source>
</evidence>
<feature type="transmembrane region" description="Helical" evidence="7">
    <location>
        <begin position="82"/>
        <end position="105"/>
    </location>
</feature>
<comment type="similarity">
    <text evidence="2">Belongs to the polysaccharide synthase family.</text>
</comment>
<evidence type="ECO:0000256" key="5">
    <source>
        <dbReference type="ARBA" id="ARBA00022989"/>
    </source>
</evidence>
<feature type="transmembrane region" description="Helical" evidence="7">
    <location>
        <begin position="446"/>
        <end position="466"/>
    </location>
</feature>
<keyword evidence="9" id="KW-1185">Reference proteome</keyword>
<evidence type="ECO:0000313" key="9">
    <source>
        <dbReference type="Proteomes" id="UP000617041"/>
    </source>
</evidence>
<feature type="transmembrane region" description="Helical" evidence="7">
    <location>
        <begin position="383"/>
        <end position="402"/>
    </location>
</feature>
<evidence type="ECO:0000256" key="3">
    <source>
        <dbReference type="ARBA" id="ARBA00022475"/>
    </source>
</evidence>
<keyword evidence="3" id="KW-1003">Cell membrane</keyword>
<reference evidence="8" key="1">
    <citation type="submission" date="2020-12" db="EMBL/GenBank/DDBJ databases">
        <title>Ramlibacter sp. nov., isolated from a freshwater alga, Cryptomonas.</title>
        <authorList>
            <person name="Kim H.M."/>
            <person name="Jeon C.O."/>
        </authorList>
    </citation>
    <scope>NUCLEOTIDE SEQUENCE</scope>
    <source>
        <strain evidence="8">CrO1</strain>
    </source>
</reference>
<feature type="transmembrane region" description="Helical" evidence="7">
    <location>
        <begin position="149"/>
        <end position="168"/>
    </location>
</feature>
<dbReference type="GO" id="GO:0005886">
    <property type="term" value="C:plasma membrane"/>
    <property type="evidence" value="ECO:0007669"/>
    <property type="project" value="UniProtKB-SubCell"/>
</dbReference>
<feature type="transmembrane region" description="Helical" evidence="7">
    <location>
        <begin position="414"/>
        <end position="434"/>
    </location>
</feature>
<dbReference type="RefSeq" id="WP_200787211.1">
    <property type="nucleotide sequence ID" value="NZ_JAEDAO010000001.1"/>
</dbReference>